<evidence type="ECO:0000313" key="2">
    <source>
        <dbReference type="EMBL" id="MBC8430844.1"/>
    </source>
</evidence>
<gene>
    <name evidence="2" type="ORF">H8D96_02890</name>
</gene>
<name>A0A8J6NQU4_9BACT</name>
<dbReference type="InterPro" id="IPR032790">
    <property type="entry name" value="GDE_C"/>
</dbReference>
<dbReference type="PANTHER" id="PTHR10569:SF2">
    <property type="entry name" value="GLYCOGEN DEBRANCHING ENZYME"/>
    <property type="match status" value="1"/>
</dbReference>
<dbReference type="EMBL" id="JACNIG010000089">
    <property type="protein sequence ID" value="MBC8430844.1"/>
    <property type="molecule type" value="Genomic_DNA"/>
</dbReference>
<dbReference type="SMART" id="SM00642">
    <property type="entry name" value="Aamy"/>
    <property type="match status" value="1"/>
</dbReference>
<dbReference type="InterPro" id="IPR006047">
    <property type="entry name" value="GH13_cat_dom"/>
</dbReference>
<sequence>MDTSNWVIQDPEPGTRMLMFRGDTRTFTLTLPHAEKGSAWLRTNIGQAETSRDEIVRAIKSDEPPLGRDWFDIPMNRVDDRNFLITLPLCEVGHFEAKCFFLSAGETIPVWPEGHNVVINVEPADTCCANIIYNAFVRQFGPNKRGNLINTAEHDLIRNLDENGYAVIPPSGTFRDLIKELDFIIGELGCRIIQLLPIHPTPTTYARMGRFGSPYAALSFTAVDPALAKFDPRATPLEQFIELVDAIHERQAKIFIDIAINHTGWAAGLHETHPQWLVRDPDGQIKVPGAWGVVWADLTSLDYANKDLWQYMADVFLTWCRRGVDGFRCDAGYMIPVPAWQYILATVREQYPDTIFLLEGLGGKVSVTRDILNKANFNWAYSELFQNYDRNQIETYLPESNEISRSDGNTVHFAETHDNLRLAERSKIFARMRTALCALCSHQGGFGFANGVEWYATEKINVHEAHSLNWGAKTNQVKHIRRLNTLLKVHPAFHDQTEPKMIQQDDGNHIALLRHHLPSGKKLLIVANLDDERKTLGAWDLHQTGMQGSVFVDLISQKKVTITASNGRQSCLLDPGRVLCLTTDRNDMDLVLQADSQDLLVPERIKKQCLRAKALDVLRFYNGTRDIGTFNPDQAAQQLAEDPVEYCRSLNPFSHEPRVVTWQWPRDIRREVMVPPGHFLIIRVDTPFRARIFDKNQCLAHEESLPGLDGSFFALFYPLPSPQVHRSLILKLTVYTPGKTQHVDGPLLFLSRAEDATVKKVYYRKDLSGHPLLLLGTNGHGAMLRASASWGELASRYDALLAANMDAKIPEDRWIMFTRCRAWLVFQDYSQEICNDCFDSFGFEYNGRGCWRYQVPTGQGEHVLLSISVTMVSGENSLRMVFSRESTQDRNSRLADHEPIRLILRPDIENRNFHETTKAYQGPEQIWPAAVTSAPKGFTFTPDAEHKLSLQINKGSFVWEPEWQYMLHRPIEAERGLDPDSDLFSPGYFSALLEGGRSVELTARITGPQEQDYTNPKNSIREIEPAAFDNNRFWKLDQALKIALDQYVVKRGTLNTVIAGYPWFLDWGRDALIFVRGLIAAGKTEKARTILKQFGQFEKDGTIPNMIHGQDTGNLDTSDAPLWFLVACDDLVRKEGNENFLKTQCGDRTVRQIIFSIVHAYEAGTCNGIRMDPESGLIFSPAHFTWMDTNHPAGTPREGYPIEIQALWYAALSFLTRIEPSRSAKNWKRKSLKVQASISDLFFLEKAGYLSDCLHAGPGEQAGQAAPDDALRPNQLLAVTLGAVSETTVCRKIMAACEELLVPGGIRSLADRQVQRPLAVYHAGTLLNDPH</sequence>
<protein>
    <submittedName>
        <fullName evidence="2">Glycogen debranching enzyme N-terminal domain-containing protein</fullName>
    </submittedName>
</protein>
<dbReference type="GO" id="GO:0004135">
    <property type="term" value="F:amylo-alpha-1,6-glucosidase activity"/>
    <property type="evidence" value="ECO:0007669"/>
    <property type="project" value="InterPro"/>
</dbReference>
<feature type="non-terminal residue" evidence="2">
    <location>
        <position position="1331"/>
    </location>
</feature>
<dbReference type="Pfam" id="PF12439">
    <property type="entry name" value="GDE_N"/>
    <property type="match status" value="1"/>
</dbReference>
<dbReference type="Gene3D" id="3.20.20.80">
    <property type="entry name" value="Glycosidases"/>
    <property type="match status" value="1"/>
</dbReference>
<organism evidence="2 3">
    <name type="scientific">Candidatus Desulfatibia vada</name>
    <dbReference type="NCBI Taxonomy" id="2841696"/>
    <lineage>
        <taxon>Bacteria</taxon>
        <taxon>Pseudomonadati</taxon>
        <taxon>Thermodesulfobacteriota</taxon>
        <taxon>Desulfobacteria</taxon>
        <taxon>Desulfobacterales</taxon>
        <taxon>Desulfobacterales incertae sedis</taxon>
        <taxon>Candidatus Desulfatibia</taxon>
    </lineage>
</organism>
<dbReference type="GO" id="GO:0005980">
    <property type="term" value="P:glycogen catabolic process"/>
    <property type="evidence" value="ECO:0007669"/>
    <property type="project" value="InterPro"/>
</dbReference>
<dbReference type="InterPro" id="IPR012341">
    <property type="entry name" value="6hp_glycosidase-like_sf"/>
</dbReference>
<evidence type="ECO:0000313" key="3">
    <source>
        <dbReference type="Proteomes" id="UP000605201"/>
    </source>
</evidence>
<dbReference type="Gene3D" id="1.50.10.10">
    <property type="match status" value="1"/>
</dbReference>
<dbReference type="InterPro" id="IPR010401">
    <property type="entry name" value="AGL/Gdb1"/>
</dbReference>
<dbReference type="PANTHER" id="PTHR10569">
    <property type="entry name" value="GLYCOGEN DEBRANCHING ENZYME"/>
    <property type="match status" value="1"/>
</dbReference>
<dbReference type="SUPFAM" id="SSF48208">
    <property type="entry name" value="Six-hairpin glycosidases"/>
    <property type="match status" value="1"/>
</dbReference>
<feature type="domain" description="Glycosyl hydrolase family 13 catalytic" evidence="1">
    <location>
        <begin position="130"/>
        <end position="481"/>
    </location>
</feature>
<dbReference type="Pfam" id="PF00128">
    <property type="entry name" value="Alpha-amylase"/>
    <property type="match status" value="1"/>
</dbReference>
<comment type="caution">
    <text evidence="2">The sequence shown here is derived from an EMBL/GenBank/DDBJ whole genome shotgun (WGS) entry which is preliminary data.</text>
</comment>
<dbReference type="InterPro" id="IPR017853">
    <property type="entry name" value="GH"/>
</dbReference>
<dbReference type="InterPro" id="IPR008928">
    <property type="entry name" value="6-hairpin_glycosidase_sf"/>
</dbReference>
<dbReference type="SUPFAM" id="SSF51445">
    <property type="entry name" value="(Trans)glycosidases"/>
    <property type="match status" value="1"/>
</dbReference>
<accession>A0A8J6NQU4</accession>
<dbReference type="Pfam" id="PF06202">
    <property type="entry name" value="GDE_C"/>
    <property type="match status" value="1"/>
</dbReference>
<dbReference type="GO" id="GO:0004134">
    <property type="term" value="F:4-alpha-glucanotransferase activity"/>
    <property type="evidence" value="ECO:0007669"/>
    <property type="project" value="InterPro"/>
</dbReference>
<evidence type="ECO:0000259" key="1">
    <source>
        <dbReference type="SMART" id="SM00642"/>
    </source>
</evidence>
<proteinExistence type="predicted"/>
<dbReference type="InterPro" id="IPR024742">
    <property type="entry name" value="Glycogen_debranch_N"/>
</dbReference>
<reference evidence="2 3" key="1">
    <citation type="submission" date="2020-08" db="EMBL/GenBank/DDBJ databases">
        <title>Bridging the membrane lipid divide: bacteria of the FCB group superphylum have the potential to synthesize archaeal ether lipids.</title>
        <authorList>
            <person name="Villanueva L."/>
            <person name="Von Meijenfeldt F.A.B."/>
            <person name="Westbye A.B."/>
            <person name="Yadav S."/>
            <person name="Hopmans E.C."/>
            <person name="Dutilh B.E."/>
            <person name="Sinninghe Damste J.S."/>
        </authorList>
    </citation>
    <scope>NUCLEOTIDE SEQUENCE [LARGE SCALE GENOMIC DNA]</scope>
    <source>
        <strain evidence="2">NIOZ-UU17</strain>
    </source>
</reference>
<dbReference type="Proteomes" id="UP000605201">
    <property type="component" value="Unassembled WGS sequence"/>
</dbReference>